<keyword evidence="1" id="KW-0479">Metal-binding</keyword>
<dbReference type="Proteomes" id="UP000274429">
    <property type="component" value="Unassembled WGS sequence"/>
</dbReference>
<dbReference type="Pfam" id="PF13901">
    <property type="entry name" value="RH_dom"/>
    <property type="match status" value="1"/>
</dbReference>
<dbReference type="Gene3D" id="1.20.5.1180">
    <property type="entry name" value="Geminin coiled-coil domain"/>
    <property type="match status" value="1"/>
</dbReference>
<evidence type="ECO:0000256" key="4">
    <source>
        <dbReference type="ARBA" id="ARBA00022833"/>
    </source>
</evidence>
<evidence type="ECO:0000256" key="1">
    <source>
        <dbReference type="ARBA" id="ARBA00022723"/>
    </source>
</evidence>
<dbReference type="GO" id="GO:0006275">
    <property type="term" value="P:regulation of DNA replication"/>
    <property type="evidence" value="ECO:0007669"/>
    <property type="project" value="InterPro"/>
</dbReference>
<dbReference type="Pfam" id="PF07412">
    <property type="entry name" value="Geminin"/>
    <property type="match status" value="1"/>
</dbReference>
<protein>
    <submittedName>
        <fullName evidence="8">DUF4206 domain-containing protein</fullName>
    </submittedName>
</protein>
<name>A0A0R3WZC8_HYDTA</name>
<evidence type="ECO:0000313" key="6">
    <source>
        <dbReference type="EMBL" id="VDM30284.1"/>
    </source>
</evidence>
<dbReference type="CDD" id="cd00029">
    <property type="entry name" value="C1"/>
    <property type="match status" value="1"/>
</dbReference>
<dbReference type="InterPro" id="IPR051366">
    <property type="entry name" value="DEF8"/>
</dbReference>
<dbReference type="InterPro" id="IPR022786">
    <property type="entry name" value="Geminin/Multicilin"/>
</dbReference>
<dbReference type="SUPFAM" id="SSF57889">
    <property type="entry name" value="Cysteine-rich domain"/>
    <property type="match status" value="1"/>
</dbReference>
<dbReference type="EMBL" id="UYWX01020294">
    <property type="protein sequence ID" value="VDM30284.1"/>
    <property type="molecule type" value="Genomic_DNA"/>
</dbReference>
<dbReference type="PANTHER" id="PTHR12326:SF3">
    <property type="entry name" value="DIFFERENTIALLY EXPRESSED IN FDCP 8 HOMOLOG"/>
    <property type="match status" value="1"/>
</dbReference>
<keyword evidence="4" id="KW-0862">Zinc</keyword>
<evidence type="ECO:0000313" key="7">
    <source>
        <dbReference type="Proteomes" id="UP000274429"/>
    </source>
</evidence>
<keyword evidence="3" id="KW-0863">Zinc-finger</keyword>
<dbReference type="Gene3D" id="3.30.60.20">
    <property type="match status" value="1"/>
</dbReference>
<dbReference type="CDD" id="cd20805">
    <property type="entry name" value="C1_DGK_rpt2"/>
    <property type="match status" value="1"/>
</dbReference>
<accession>A0A0R3WZC8</accession>
<keyword evidence="2" id="KW-0677">Repeat</keyword>
<proteinExistence type="predicted"/>
<feature type="domain" description="Rubicon Homology" evidence="5">
    <location>
        <begin position="436"/>
        <end position="626"/>
    </location>
</feature>
<organism evidence="8">
    <name type="scientific">Hydatigena taeniaeformis</name>
    <name type="common">Feline tapeworm</name>
    <name type="synonym">Taenia taeniaeformis</name>
    <dbReference type="NCBI Taxonomy" id="6205"/>
    <lineage>
        <taxon>Eukaryota</taxon>
        <taxon>Metazoa</taxon>
        <taxon>Spiralia</taxon>
        <taxon>Lophotrochozoa</taxon>
        <taxon>Platyhelminthes</taxon>
        <taxon>Cestoda</taxon>
        <taxon>Eucestoda</taxon>
        <taxon>Cyclophyllidea</taxon>
        <taxon>Taeniidae</taxon>
        <taxon>Hydatigera</taxon>
    </lineage>
</organism>
<dbReference type="GO" id="GO:0008270">
    <property type="term" value="F:zinc ion binding"/>
    <property type="evidence" value="ECO:0007669"/>
    <property type="project" value="UniProtKB-KW"/>
</dbReference>
<gene>
    <name evidence="6" type="ORF">TTAC_LOCUS6125</name>
</gene>
<evidence type="ECO:0000259" key="5">
    <source>
        <dbReference type="SMART" id="SM01175"/>
    </source>
</evidence>
<evidence type="ECO:0000256" key="3">
    <source>
        <dbReference type="ARBA" id="ARBA00022771"/>
    </source>
</evidence>
<evidence type="ECO:0000313" key="8">
    <source>
        <dbReference type="WBParaSite" id="TTAC_0000614001-mRNA-1"/>
    </source>
</evidence>
<dbReference type="SMART" id="SM01175">
    <property type="entry name" value="DUF4206"/>
    <property type="match status" value="1"/>
</dbReference>
<sequence length="671" mass="74534">MLVRRKGLSVRVGCSGHSDNEEVRKHPIKHIHDQGVPVGVENKENCGIPLKKAPKPSSLVIYKDTVVSVCQHCGASRSSVTREKSSVSTQTSEITSDNLKEMLTAETPSVDYWMDLAEQRREALVETLAENKELCGIVDALQTELTRLSKIEDSLQRFMSDIKQDVGAQSSISELEDCVLQCKHMYLTSRDKPQDFQKFLLKRLVELRRLLHIAKEREPASISKPTSSSAPLLTTSPVAATHGHTFRAVPSLRLLGTVCDSCVRSVKSPTGNVLLCRDCSVTCHDSSSCLRRLLRVCPASSDSTTPTLEVVKAAHLDASLSRQGWQCWSCHATLRVPLDPSDSVPLPLHSLSAASAPPSIELLSSVRQMEHVPTATEVRLQRATTALQEVAGLFSPKLGPVLTPADVRVVAADAFAKRAAMTGGKGGEESEASVARFCYYSGKFFCANCHWDDLWCIPGKVFALGITSPYPVSRDSLIALEYMWPRQQFRPPEPWQQWNAQAVLIGSLRMRAHRLLPTFFRVCCKASSLLHKFEENQPAWLFEQPFTYTMWTVERVLDGSLIELLMKFLAQVEEHVETCVVCTTLGQSICLVCRKPCPQPHHHCSAVCSVCRNVVHRSCLVPPLKADFDNLQPILETLQSQRDCPTALRIEDILESHYPAIKSTRCKLCCD</sequence>
<dbReference type="InterPro" id="IPR046349">
    <property type="entry name" value="C1-like_sf"/>
</dbReference>
<reference evidence="6 7" key="2">
    <citation type="submission" date="2018-11" db="EMBL/GenBank/DDBJ databases">
        <authorList>
            <consortium name="Pathogen Informatics"/>
        </authorList>
    </citation>
    <scope>NUCLEOTIDE SEQUENCE [LARGE SCALE GENOMIC DNA]</scope>
</reference>
<reference evidence="8" key="1">
    <citation type="submission" date="2017-02" db="UniProtKB">
        <authorList>
            <consortium name="WormBaseParasite"/>
        </authorList>
    </citation>
    <scope>IDENTIFICATION</scope>
</reference>
<evidence type="ECO:0000256" key="2">
    <source>
        <dbReference type="ARBA" id="ARBA00022737"/>
    </source>
</evidence>
<dbReference type="AlphaFoldDB" id="A0A0R3WZC8"/>
<dbReference type="OrthoDB" id="1918044at2759"/>
<dbReference type="SUPFAM" id="SSF111469">
    <property type="entry name" value="Geminin coiled-coil domain"/>
    <property type="match status" value="1"/>
</dbReference>
<dbReference type="WBParaSite" id="TTAC_0000614001-mRNA-1">
    <property type="protein sequence ID" value="TTAC_0000614001-mRNA-1"/>
    <property type="gene ID" value="TTAC_0000614001"/>
</dbReference>
<keyword evidence="7" id="KW-1185">Reference proteome</keyword>
<dbReference type="PANTHER" id="PTHR12326">
    <property type="entry name" value="PLECKSTRIN HOMOLOGY DOMAIN CONTAINING PROTEIN"/>
    <property type="match status" value="1"/>
</dbReference>
<dbReference type="STRING" id="6205.A0A0R3WZC8"/>
<dbReference type="InterPro" id="IPR025258">
    <property type="entry name" value="RH_dom"/>
</dbReference>